<feature type="region of interest" description="Disordered" evidence="2">
    <location>
        <begin position="74"/>
        <end position="95"/>
    </location>
</feature>
<accession>W5SAY8</accession>
<sequence length="703" mass="79935">MQRGDCSKILHSGKRCSRVAIYEGMCPLHHPVLSEQKKLRNLCNASCQNGKKCGKFALLEGKCTLHHPTLNPRLEKKLATPPPSPKSSPSKLSPRAVEMIIDQTSSKNKTPSDKCMMIVNSKFCNRKVVRDGKGKCKLHHPDTSYRKKITPKQKIEWLTTLVSGLTLSLEKILSESSPEKTLPESEIPAFFQPIPELNHIPLVPVLAALSQKFPNESLTSILEVEPDCGLSSCQVVSVPEFIQPVPNCFTKIPRAIRNSFGIEPPKNAQTFVYFCDGENRQLPEGKCIYGLNYNDRDPESRCCRSTPLQGNVLCPVHIMKLLDRIQHDCPVGMMRLREPQSFSTVIKEQCRTDYEDKNCLMLIAENTTGVERIVSVLKIREKIRNWIVGLSPEPTDQEISPKQQEEDDEDIIREAAEAEESEQLPLAEFPVSNELSKSIMSIPLDFANLSYKTRSKHNLSKAARVFGCVTRGTVEGFTCVPGSCIFYTSRGHPCHQVAIRGGCICPIHLDEWLYRREKEEKPFRTFHTNNGNLHVSIVNSGNDFSSYLEVVMSAREKARIYDAEQEKIKSQQPEPEEDESDEEDELVLREKEEEKKRRKARKQLLLQKDEELRKENELRQMISEKKDQTPYDYKLLRRNISAGIFHPPMADEATVDSTKLIRKAFDYEDDIPCDRPMDIPRKKTSFLAPLKSPLEALVKISHP</sequence>
<evidence type="ECO:0000256" key="1">
    <source>
        <dbReference type="SAM" id="Coils"/>
    </source>
</evidence>
<evidence type="ECO:0000256" key="2">
    <source>
        <dbReference type="SAM" id="MobiDB-lite"/>
    </source>
</evidence>
<feature type="region of interest" description="Disordered" evidence="2">
    <location>
        <begin position="564"/>
        <end position="586"/>
    </location>
</feature>
<organism evidence="3 4">
    <name type="scientific">Pithovirus sibericum</name>
    <dbReference type="NCBI Taxonomy" id="1450746"/>
    <lineage>
        <taxon>Viruses</taxon>
        <taxon>Pithoviruses</taxon>
        <taxon>Orthopithovirinae</taxon>
        <taxon>Alphapithovirus</taxon>
        <taxon>Alphapithovirus sibericum</taxon>
    </lineage>
</organism>
<name>W5SAY8_9VIRU</name>
<evidence type="ECO:0000313" key="4">
    <source>
        <dbReference type="Proteomes" id="UP000202176"/>
    </source>
</evidence>
<dbReference type="GeneID" id="18266421"/>
<proteinExistence type="predicted"/>
<gene>
    <name evidence="3" type="ORF">pv_394</name>
</gene>
<evidence type="ECO:0000313" key="3">
    <source>
        <dbReference type="EMBL" id="AHH01960.1"/>
    </source>
</evidence>
<feature type="coiled-coil region" evidence="1">
    <location>
        <begin position="588"/>
        <end position="628"/>
    </location>
</feature>
<dbReference type="KEGG" id="vg:18266421"/>
<protein>
    <submittedName>
        <fullName evidence="3">Uncharacterized protein</fullName>
    </submittedName>
</protein>
<reference evidence="3 4" key="1">
    <citation type="journal article" date="2014" name="Proc. Natl. Acad. Sci. U.S.A.">
        <title>Thirty-thousand-year-old distant relative of giant icosahedral DNA viruses with a pandoravirus morphology.</title>
        <authorList>
            <person name="Legendre M."/>
            <person name="Bartoli J."/>
            <person name="Shmakova L."/>
            <person name="Jeudy S."/>
            <person name="Labadie K."/>
            <person name="Adrait A."/>
            <person name="Lescot M."/>
            <person name="Poirot O."/>
            <person name="Bertaux L."/>
            <person name="Bruley C."/>
            <person name="Coute Y."/>
            <person name="Rivkina E."/>
            <person name="Abergel C."/>
            <person name="Claverie J.M."/>
        </authorList>
    </citation>
    <scope>NUCLEOTIDE SEQUENCE [LARGE SCALE GENOMIC DNA]</scope>
    <source>
        <strain evidence="3">P1084-T</strain>
    </source>
</reference>
<dbReference type="Proteomes" id="UP000202176">
    <property type="component" value="Segment"/>
</dbReference>
<keyword evidence="4" id="KW-1185">Reference proteome</keyword>
<keyword evidence="1" id="KW-0175">Coiled coil</keyword>
<dbReference type="EMBL" id="KF740664">
    <property type="protein sequence ID" value="AHH01960.1"/>
    <property type="molecule type" value="Genomic_DNA"/>
</dbReference>
<dbReference type="RefSeq" id="YP_009001295.1">
    <property type="nucleotide sequence ID" value="NC_023423.1"/>
</dbReference>
<feature type="compositionally biased region" description="Acidic residues" evidence="2">
    <location>
        <begin position="574"/>
        <end position="585"/>
    </location>
</feature>